<dbReference type="PROSITE" id="PS51257">
    <property type="entry name" value="PROKAR_LIPOPROTEIN"/>
    <property type="match status" value="1"/>
</dbReference>
<dbReference type="AlphaFoldDB" id="A0A5C6YUD7"/>
<evidence type="ECO:0008006" key="4">
    <source>
        <dbReference type="Google" id="ProtNLM"/>
    </source>
</evidence>
<proteinExistence type="predicted"/>
<dbReference type="Proteomes" id="UP000321945">
    <property type="component" value="Unassembled WGS sequence"/>
</dbReference>
<keyword evidence="1" id="KW-0732">Signal</keyword>
<protein>
    <recommendedName>
        <fullName evidence="4">Calx-beta domain-containing protein</fullName>
    </recommendedName>
</protein>
<evidence type="ECO:0000313" key="2">
    <source>
        <dbReference type="EMBL" id="TXD70899.1"/>
    </source>
</evidence>
<reference evidence="2 3" key="1">
    <citation type="submission" date="2019-08" db="EMBL/GenBank/DDBJ databases">
        <title>Genome of Aequorivita lipolytica Y10-2 (type strain).</title>
        <authorList>
            <person name="Bowman J.P."/>
        </authorList>
    </citation>
    <scope>NUCLEOTIDE SEQUENCE [LARGE SCALE GENOMIC DNA]</scope>
    <source>
        <strain evidence="2 3">Y10-2</strain>
    </source>
</reference>
<name>A0A5C6YUD7_9FLAO</name>
<comment type="caution">
    <text evidence="2">The sequence shown here is derived from an EMBL/GenBank/DDBJ whole genome shotgun (WGS) entry which is preliminary data.</text>
</comment>
<keyword evidence="3" id="KW-1185">Reference proteome</keyword>
<feature type="signal peptide" evidence="1">
    <location>
        <begin position="1"/>
        <end position="19"/>
    </location>
</feature>
<dbReference type="OrthoDB" id="1441212at2"/>
<accession>A0A5C6YUD7</accession>
<feature type="chain" id="PRO_5022682756" description="Calx-beta domain-containing protein" evidence="1">
    <location>
        <begin position="20"/>
        <end position="142"/>
    </location>
</feature>
<gene>
    <name evidence="2" type="ORF">ESV24_02075</name>
</gene>
<evidence type="ECO:0000313" key="3">
    <source>
        <dbReference type="Proteomes" id="UP000321945"/>
    </source>
</evidence>
<dbReference type="InterPro" id="IPR038081">
    <property type="entry name" value="CalX-like_sf"/>
</dbReference>
<dbReference type="RefSeq" id="WP_111813928.1">
    <property type="nucleotide sequence ID" value="NZ_CBCRZQ010000001.1"/>
</dbReference>
<dbReference type="SUPFAM" id="SSF141072">
    <property type="entry name" value="CalX-like"/>
    <property type="match status" value="1"/>
</dbReference>
<sequence length="142" mass="15180">MKKANIIMVILAIAIVAVSCETYDDYNADRKTVVGFTTATKNINGIPEGGTKSTTVDLFVSDISSSDRTFSVTTVPVDTLGTAPDNYTFETTVTFPANTREASIEVTGVDNSITEDRSFFRLAIQGEADVVSGGRTLIGVRN</sequence>
<organism evidence="2 3">
    <name type="scientific">Aequorivita lipolytica</name>
    <dbReference type="NCBI Taxonomy" id="153267"/>
    <lineage>
        <taxon>Bacteria</taxon>
        <taxon>Pseudomonadati</taxon>
        <taxon>Bacteroidota</taxon>
        <taxon>Flavobacteriia</taxon>
        <taxon>Flavobacteriales</taxon>
        <taxon>Flavobacteriaceae</taxon>
        <taxon>Aequorivita</taxon>
    </lineage>
</organism>
<dbReference type="EMBL" id="VORU01000001">
    <property type="protein sequence ID" value="TXD70899.1"/>
    <property type="molecule type" value="Genomic_DNA"/>
</dbReference>
<evidence type="ECO:0000256" key="1">
    <source>
        <dbReference type="SAM" id="SignalP"/>
    </source>
</evidence>